<gene>
    <name evidence="1" type="ORF">BKE30_06510</name>
</gene>
<dbReference type="Proteomes" id="UP000192132">
    <property type="component" value="Unassembled WGS sequence"/>
</dbReference>
<dbReference type="AlphaFoldDB" id="A0A1S8CWE7"/>
<protein>
    <submittedName>
        <fullName evidence="1">Uncharacterized protein</fullName>
    </submittedName>
</protein>
<evidence type="ECO:0000313" key="2">
    <source>
        <dbReference type="Proteomes" id="UP000192132"/>
    </source>
</evidence>
<dbReference type="STRING" id="1907941.BKE30_06510"/>
<organism evidence="1 2">
    <name type="scientific">Alkanindiges hydrocarboniclasticus</name>
    <dbReference type="NCBI Taxonomy" id="1907941"/>
    <lineage>
        <taxon>Bacteria</taxon>
        <taxon>Pseudomonadati</taxon>
        <taxon>Pseudomonadota</taxon>
        <taxon>Gammaproteobacteria</taxon>
        <taxon>Moraxellales</taxon>
        <taxon>Moraxellaceae</taxon>
        <taxon>Alkanindiges</taxon>
    </lineage>
</organism>
<comment type="caution">
    <text evidence="1">The sequence shown here is derived from an EMBL/GenBank/DDBJ whole genome shotgun (WGS) entry which is preliminary data.</text>
</comment>
<proteinExistence type="predicted"/>
<accession>A0A1S8CWE7</accession>
<sequence>MLFSLFCQLAYAGLEPKVLGFKQITNLSSAAPSSDNTLLLNNLNPNLGVWICLYYVGLKQGDSREAYHQLALQSDDLLLSSNPQQIKLIADNLPSPQDFALDENDDVADLLDSQLDVTIPSLVLPIDFNRKKIRVYSTTTDYTQSIDADGTLKLSLVSQAQQDFKPLALYVIVGQGDQPEELSSLTSVNALMPGDPGAKKAHQMAMREAFDPKLKLLLMIVAFCGLLYMYKNK</sequence>
<reference evidence="1 2" key="1">
    <citation type="submission" date="2016-10" db="EMBL/GenBank/DDBJ databases">
        <title>Draft Genome sequence of Alkanindiges sp. strain H1.</title>
        <authorList>
            <person name="Subhash Y."/>
            <person name="Lee S."/>
        </authorList>
    </citation>
    <scope>NUCLEOTIDE SEQUENCE [LARGE SCALE GENOMIC DNA]</scope>
    <source>
        <strain evidence="1 2">H1</strain>
    </source>
</reference>
<name>A0A1S8CWE7_9GAMM</name>
<evidence type="ECO:0000313" key="1">
    <source>
        <dbReference type="EMBL" id="ONG41069.1"/>
    </source>
</evidence>
<keyword evidence="2" id="KW-1185">Reference proteome</keyword>
<dbReference type="EMBL" id="MLCN01000014">
    <property type="protein sequence ID" value="ONG41069.1"/>
    <property type="molecule type" value="Genomic_DNA"/>
</dbReference>